<gene>
    <name evidence="2" type="ORF">L210DRAFT_3504527</name>
</gene>
<dbReference type="AlphaFoldDB" id="A0AAD4GEL0"/>
<sequence length="435" mass="48545">MVLMFQIAGSLTSTKNWNPLHRTPSLTPIEKTKPSSLVLIIRWTLPSRSRCYQLTYINIAHFQSILYAEANAWTVLAQDCVIALVNDIICNCLSLHSLVNTALVLRIETVTSTITSVIDRHCRAGIQVPSYVPDLGDIASQPGNHGYVFLVVRGVWRCVNQLIYSPDPQISIDPLFSLFHPVASFSPTACHLVDIRMTWNPIPRLPVPAQLCIGEKIAFCLAWIVVGMRAMALSCYTFQAAPLLTTDHVLCVAREHALIRDFFDQVSAKHDERRAALVALCQHSVQQAAHQINKGIGLSPRPSPSAGINSLYVGDLDPSKYRKLEGIRDYTNTLQDGINLLQLLLNTYPSPEALWTEFAEALLRRNAMALALADAEQRYEDWESTLHQILGDKEVQKIFQAHAVIDVDDANTVRGCYVTAITRIKMGNFCLSRKM</sequence>
<proteinExistence type="predicted"/>
<reference evidence="2" key="2">
    <citation type="journal article" date="2020" name="Nat. Commun.">
        <title>Large-scale genome sequencing of mycorrhizal fungi provides insights into the early evolution of symbiotic traits.</title>
        <authorList>
            <person name="Miyauchi S."/>
            <person name="Kiss E."/>
            <person name="Kuo A."/>
            <person name="Drula E."/>
            <person name="Kohler A."/>
            <person name="Sanchez-Garcia M."/>
            <person name="Morin E."/>
            <person name="Andreopoulos B."/>
            <person name="Barry K.W."/>
            <person name="Bonito G."/>
            <person name="Buee M."/>
            <person name="Carver A."/>
            <person name="Chen C."/>
            <person name="Cichocki N."/>
            <person name="Clum A."/>
            <person name="Culley D."/>
            <person name="Crous P.W."/>
            <person name="Fauchery L."/>
            <person name="Girlanda M."/>
            <person name="Hayes R.D."/>
            <person name="Keri Z."/>
            <person name="LaButti K."/>
            <person name="Lipzen A."/>
            <person name="Lombard V."/>
            <person name="Magnuson J."/>
            <person name="Maillard F."/>
            <person name="Murat C."/>
            <person name="Nolan M."/>
            <person name="Ohm R.A."/>
            <person name="Pangilinan J."/>
            <person name="Pereira M.F."/>
            <person name="Perotto S."/>
            <person name="Peter M."/>
            <person name="Pfister S."/>
            <person name="Riley R."/>
            <person name="Sitrit Y."/>
            <person name="Stielow J.B."/>
            <person name="Szollosi G."/>
            <person name="Zifcakova L."/>
            <person name="Stursova M."/>
            <person name="Spatafora J.W."/>
            <person name="Tedersoo L."/>
            <person name="Vaario L.M."/>
            <person name="Yamada A."/>
            <person name="Yan M."/>
            <person name="Wang P."/>
            <person name="Xu J."/>
            <person name="Bruns T."/>
            <person name="Baldrian P."/>
            <person name="Vilgalys R."/>
            <person name="Dunand C."/>
            <person name="Henrissat B."/>
            <person name="Grigoriev I.V."/>
            <person name="Hibbett D."/>
            <person name="Nagy L.G."/>
            <person name="Martin F.M."/>
        </authorList>
    </citation>
    <scope>NUCLEOTIDE SEQUENCE</scope>
    <source>
        <strain evidence="2">BED1</strain>
    </source>
</reference>
<reference evidence="2" key="1">
    <citation type="submission" date="2019-10" db="EMBL/GenBank/DDBJ databases">
        <authorList>
            <consortium name="DOE Joint Genome Institute"/>
            <person name="Kuo A."/>
            <person name="Miyauchi S."/>
            <person name="Kiss E."/>
            <person name="Drula E."/>
            <person name="Kohler A."/>
            <person name="Sanchez-Garcia M."/>
            <person name="Andreopoulos B."/>
            <person name="Barry K.W."/>
            <person name="Bonito G."/>
            <person name="Buee M."/>
            <person name="Carver A."/>
            <person name="Chen C."/>
            <person name="Cichocki N."/>
            <person name="Clum A."/>
            <person name="Culley D."/>
            <person name="Crous P.W."/>
            <person name="Fauchery L."/>
            <person name="Girlanda M."/>
            <person name="Hayes R."/>
            <person name="Keri Z."/>
            <person name="LaButti K."/>
            <person name="Lipzen A."/>
            <person name="Lombard V."/>
            <person name="Magnuson J."/>
            <person name="Maillard F."/>
            <person name="Morin E."/>
            <person name="Murat C."/>
            <person name="Nolan M."/>
            <person name="Ohm R."/>
            <person name="Pangilinan J."/>
            <person name="Pereira M."/>
            <person name="Perotto S."/>
            <person name="Peter M."/>
            <person name="Riley R."/>
            <person name="Sitrit Y."/>
            <person name="Stielow B."/>
            <person name="Szollosi G."/>
            <person name="Zifcakova L."/>
            <person name="Stursova M."/>
            <person name="Spatafora J.W."/>
            <person name="Tedersoo L."/>
            <person name="Vaario L.-M."/>
            <person name="Yamada A."/>
            <person name="Yan M."/>
            <person name="Wang P."/>
            <person name="Xu J."/>
            <person name="Bruns T."/>
            <person name="Baldrian P."/>
            <person name="Vilgalys R."/>
            <person name="Henrissat B."/>
            <person name="Grigoriev I.V."/>
            <person name="Hibbett D."/>
            <person name="Nagy L.G."/>
            <person name="Martin F.M."/>
        </authorList>
    </citation>
    <scope>NUCLEOTIDE SEQUENCE</scope>
    <source>
        <strain evidence="2">BED1</strain>
    </source>
</reference>
<keyword evidence="3" id="KW-1185">Reference proteome</keyword>
<protein>
    <submittedName>
        <fullName evidence="2">Uncharacterized protein</fullName>
    </submittedName>
</protein>
<keyword evidence="1" id="KW-0175">Coiled coil</keyword>
<evidence type="ECO:0000313" key="2">
    <source>
        <dbReference type="EMBL" id="KAF8439438.1"/>
    </source>
</evidence>
<name>A0AAD4GEL0_BOLED</name>
<evidence type="ECO:0000256" key="1">
    <source>
        <dbReference type="SAM" id="Coils"/>
    </source>
</evidence>
<accession>A0AAD4GEL0</accession>
<organism evidence="2 3">
    <name type="scientific">Boletus edulis BED1</name>
    <dbReference type="NCBI Taxonomy" id="1328754"/>
    <lineage>
        <taxon>Eukaryota</taxon>
        <taxon>Fungi</taxon>
        <taxon>Dikarya</taxon>
        <taxon>Basidiomycota</taxon>
        <taxon>Agaricomycotina</taxon>
        <taxon>Agaricomycetes</taxon>
        <taxon>Agaricomycetidae</taxon>
        <taxon>Boletales</taxon>
        <taxon>Boletineae</taxon>
        <taxon>Boletaceae</taxon>
        <taxon>Boletoideae</taxon>
        <taxon>Boletus</taxon>
    </lineage>
</organism>
<dbReference type="EMBL" id="WHUW01000014">
    <property type="protein sequence ID" value="KAF8439438.1"/>
    <property type="molecule type" value="Genomic_DNA"/>
</dbReference>
<comment type="caution">
    <text evidence="2">The sequence shown here is derived from an EMBL/GenBank/DDBJ whole genome shotgun (WGS) entry which is preliminary data.</text>
</comment>
<evidence type="ECO:0000313" key="3">
    <source>
        <dbReference type="Proteomes" id="UP001194468"/>
    </source>
</evidence>
<feature type="coiled-coil region" evidence="1">
    <location>
        <begin position="365"/>
        <end position="392"/>
    </location>
</feature>
<dbReference type="Proteomes" id="UP001194468">
    <property type="component" value="Unassembled WGS sequence"/>
</dbReference>